<dbReference type="RefSeq" id="WP_344290740.1">
    <property type="nucleotide sequence ID" value="NZ_BAAAPF010000098.1"/>
</dbReference>
<dbReference type="InterPro" id="IPR020904">
    <property type="entry name" value="Sc_DH/Rdtase_CS"/>
</dbReference>
<accession>A0ABN2YG16</accession>
<dbReference type="Proteomes" id="UP001500443">
    <property type="component" value="Unassembled WGS sequence"/>
</dbReference>
<evidence type="ECO:0000256" key="1">
    <source>
        <dbReference type="ARBA" id="ARBA00006484"/>
    </source>
</evidence>
<evidence type="ECO:0000256" key="2">
    <source>
        <dbReference type="ARBA" id="ARBA00023002"/>
    </source>
</evidence>
<proteinExistence type="inferred from homology"/>
<name>A0ABN2YG16_9ACTN</name>
<dbReference type="Pfam" id="PF00106">
    <property type="entry name" value="adh_short"/>
    <property type="match status" value="1"/>
</dbReference>
<evidence type="ECO:0000313" key="3">
    <source>
        <dbReference type="EMBL" id="GAA2126676.1"/>
    </source>
</evidence>
<keyword evidence="2" id="KW-0560">Oxidoreductase</keyword>
<dbReference type="Gene3D" id="3.40.50.720">
    <property type="entry name" value="NAD(P)-binding Rossmann-like Domain"/>
    <property type="match status" value="1"/>
</dbReference>
<sequence length="249" mass="27007">MKTTGNTVFIAGATQGIGLALARRFHEAGNTVVIGGRRADVLDRLAAEDGFATVVIDVTDPDSVLAARDQVLASHPELNLLVAMAGIMVREDVTEHDFLKVAERTVETNVLGTVRLVAAFTEHLQTRPDSTIVTVSSGLAHTPLAITPSYNGSKAFVHLFSETVRLQLADTSVKVVELCAPALRTELMPGGSQTEGFYPLEDYIDDTWKVLAEQPDATEVIIDRVKPLRYSEVENRYAATVETVNSHVH</sequence>
<comment type="similarity">
    <text evidence="1">Belongs to the short-chain dehydrogenases/reductases (SDR) family.</text>
</comment>
<organism evidence="3 4">
    <name type="scientific">Streptomyces synnematoformans</name>
    <dbReference type="NCBI Taxonomy" id="415721"/>
    <lineage>
        <taxon>Bacteria</taxon>
        <taxon>Bacillati</taxon>
        <taxon>Actinomycetota</taxon>
        <taxon>Actinomycetes</taxon>
        <taxon>Kitasatosporales</taxon>
        <taxon>Streptomycetaceae</taxon>
        <taxon>Streptomyces</taxon>
    </lineage>
</organism>
<protein>
    <submittedName>
        <fullName evidence="3">SDR family NAD(P)-dependent oxidoreductase</fullName>
    </submittedName>
</protein>
<keyword evidence="4" id="KW-1185">Reference proteome</keyword>
<evidence type="ECO:0000313" key="4">
    <source>
        <dbReference type="Proteomes" id="UP001500443"/>
    </source>
</evidence>
<gene>
    <name evidence="3" type="ORF">GCM10009802_32760</name>
</gene>
<dbReference type="PROSITE" id="PS00061">
    <property type="entry name" value="ADH_SHORT"/>
    <property type="match status" value="1"/>
</dbReference>
<dbReference type="PANTHER" id="PTHR44169:SF6">
    <property type="entry name" value="NADPH-DEPENDENT 1-ACYLDIHYDROXYACETONE PHOSPHATE REDUCTASE"/>
    <property type="match status" value="1"/>
</dbReference>
<dbReference type="SUPFAM" id="SSF51735">
    <property type="entry name" value="NAD(P)-binding Rossmann-fold domains"/>
    <property type="match status" value="1"/>
</dbReference>
<dbReference type="InterPro" id="IPR036291">
    <property type="entry name" value="NAD(P)-bd_dom_sf"/>
</dbReference>
<reference evidence="3 4" key="1">
    <citation type="journal article" date="2019" name="Int. J. Syst. Evol. Microbiol.">
        <title>The Global Catalogue of Microorganisms (GCM) 10K type strain sequencing project: providing services to taxonomists for standard genome sequencing and annotation.</title>
        <authorList>
            <consortium name="The Broad Institute Genomics Platform"/>
            <consortium name="The Broad Institute Genome Sequencing Center for Infectious Disease"/>
            <person name="Wu L."/>
            <person name="Ma J."/>
        </authorList>
    </citation>
    <scope>NUCLEOTIDE SEQUENCE [LARGE SCALE GENOMIC DNA]</scope>
    <source>
        <strain evidence="3 4">JCM 15481</strain>
    </source>
</reference>
<dbReference type="PRINTS" id="PR00081">
    <property type="entry name" value="GDHRDH"/>
</dbReference>
<dbReference type="PANTHER" id="PTHR44169">
    <property type="entry name" value="NADPH-DEPENDENT 1-ACYLDIHYDROXYACETONE PHOSPHATE REDUCTASE"/>
    <property type="match status" value="1"/>
</dbReference>
<dbReference type="InterPro" id="IPR002347">
    <property type="entry name" value="SDR_fam"/>
</dbReference>
<dbReference type="EMBL" id="BAAAPF010000098">
    <property type="protein sequence ID" value="GAA2126676.1"/>
    <property type="molecule type" value="Genomic_DNA"/>
</dbReference>
<comment type="caution">
    <text evidence="3">The sequence shown here is derived from an EMBL/GenBank/DDBJ whole genome shotgun (WGS) entry which is preliminary data.</text>
</comment>